<dbReference type="InterPro" id="IPR003406">
    <property type="entry name" value="Glyco_trans_14"/>
</dbReference>
<evidence type="ECO:0000256" key="7">
    <source>
        <dbReference type="ARBA" id="ARBA00022824"/>
    </source>
</evidence>
<dbReference type="GO" id="GO:0030158">
    <property type="term" value="F:protein xylosyltransferase activity"/>
    <property type="evidence" value="ECO:0007669"/>
    <property type="project" value="InterPro"/>
</dbReference>
<dbReference type="Pfam" id="PF02485">
    <property type="entry name" value="Branch"/>
    <property type="match status" value="1"/>
</dbReference>
<evidence type="ECO:0000313" key="16">
    <source>
        <dbReference type="Proteomes" id="UP000238157"/>
    </source>
</evidence>
<keyword evidence="10" id="KW-0333">Golgi apparatus</keyword>
<evidence type="ECO:0000256" key="4">
    <source>
        <dbReference type="ARBA" id="ARBA00022679"/>
    </source>
</evidence>
<name>A0A2T0WWB5_9BACT</name>
<evidence type="ECO:0000313" key="15">
    <source>
        <dbReference type="EMBL" id="PRY90884.1"/>
    </source>
</evidence>
<dbReference type="GO" id="GO:0050650">
    <property type="term" value="P:chondroitin sulfate proteoglycan biosynthetic process"/>
    <property type="evidence" value="ECO:0007669"/>
    <property type="project" value="TreeGrafter"/>
</dbReference>
<evidence type="ECO:0000256" key="5">
    <source>
        <dbReference type="ARBA" id="ARBA00022692"/>
    </source>
</evidence>
<accession>A0A2T0WWB5</accession>
<evidence type="ECO:0000256" key="10">
    <source>
        <dbReference type="ARBA" id="ARBA00023034"/>
    </source>
</evidence>
<keyword evidence="12" id="KW-1015">Disulfide bond</keyword>
<evidence type="ECO:0000256" key="6">
    <source>
        <dbReference type="ARBA" id="ARBA00022723"/>
    </source>
</evidence>
<protein>
    <recommendedName>
        <fullName evidence="14">Peptide O-xylosyltransferase</fullName>
    </recommendedName>
</protein>
<dbReference type="InterPro" id="IPR043538">
    <property type="entry name" value="XYLT"/>
</dbReference>
<dbReference type="GO" id="GO:0046872">
    <property type="term" value="F:metal ion binding"/>
    <property type="evidence" value="ECO:0007669"/>
    <property type="project" value="UniProtKB-KW"/>
</dbReference>
<dbReference type="OrthoDB" id="7943907at2"/>
<evidence type="ECO:0000256" key="8">
    <source>
        <dbReference type="ARBA" id="ARBA00022968"/>
    </source>
</evidence>
<dbReference type="RefSeq" id="WP_106132086.1">
    <property type="nucleotide sequence ID" value="NZ_PVTR01000001.1"/>
</dbReference>
<keyword evidence="11" id="KW-0472">Membrane</keyword>
<keyword evidence="8" id="KW-0735">Signal-anchor</keyword>
<keyword evidence="5" id="KW-0812">Transmembrane</keyword>
<evidence type="ECO:0000256" key="3">
    <source>
        <dbReference type="ARBA" id="ARBA00022676"/>
    </source>
</evidence>
<organism evidence="15 16">
    <name type="scientific">Mongoliibacter ruber</name>
    <dbReference type="NCBI Taxonomy" id="1750599"/>
    <lineage>
        <taxon>Bacteria</taxon>
        <taxon>Pseudomonadati</taxon>
        <taxon>Bacteroidota</taxon>
        <taxon>Cytophagia</taxon>
        <taxon>Cytophagales</taxon>
        <taxon>Cyclobacteriaceae</taxon>
        <taxon>Mongoliibacter</taxon>
    </lineage>
</organism>
<keyword evidence="3" id="KW-0328">Glycosyltransferase</keyword>
<comment type="subcellular location">
    <subcellularLocation>
        <location evidence="2">Endoplasmic reticulum membrane</location>
        <topology evidence="2">Single-pass type II membrane protein</topology>
    </subcellularLocation>
    <subcellularLocation>
        <location evidence="1">Golgi apparatus membrane</location>
        <topology evidence="1">Single-pass type II membrane protein</topology>
    </subcellularLocation>
</comment>
<keyword evidence="7" id="KW-0256">Endoplasmic reticulum</keyword>
<gene>
    <name evidence="15" type="ORF">CLW00_101559</name>
</gene>
<evidence type="ECO:0000256" key="12">
    <source>
        <dbReference type="ARBA" id="ARBA00023157"/>
    </source>
</evidence>
<evidence type="ECO:0000256" key="9">
    <source>
        <dbReference type="ARBA" id="ARBA00022989"/>
    </source>
</evidence>
<dbReference type="PANTHER" id="PTHR46025">
    <property type="entry name" value="XYLOSYLTRANSFERASE OXT"/>
    <property type="match status" value="1"/>
</dbReference>
<dbReference type="Proteomes" id="UP000238157">
    <property type="component" value="Unassembled WGS sequence"/>
</dbReference>
<keyword evidence="6" id="KW-0479">Metal-binding</keyword>
<dbReference type="GO" id="GO:0016020">
    <property type="term" value="C:membrane"/>
    <property type="evidence" value="ECO:0007669"/>
    <property type="project" value="InterPro"/>
</dbReference>
<evidence type="ECO:0000256" key="14">
    <source>
        <dbReference type="ARBA" id="ARBA00042865"/>
    </source>
</evidence>
<dbReference type="EMBL" id="PVTR01000001">
    <property type="protein sequence ID" value="PRY90884.1"/>
    <property type="molecule type" value="Genomic_DNA"/>
</dbReference>
<proteinExistence type="predicted"/>
<keyword evidence="9" id="KW-1133">Transmembrane helix</keyword>
<dbReference type="AlphaFoldDB" id="A0A2T0WWB5"/>
<evidence type="ECO:0000256" key="2">
    <source>
        <dbReference type="ARBA" id="ARBA00004648"/>
    </source>
</evidence>
<keyword evidence="4" id="KW-0808">Transferase</keyword>
<keyword evidence="13" id="KW-0325">Glycoprotein</keyword>
<dbReference type="PANTHER" id="PTHR46025:SF3">
    <property type="entry name" value="XYLOSYLTRANSFERASE OXT"/>
    <property type="match status" value="1"/>
</dbReference>
<evidence type="ECO:0000256" key="13">
    <source>
        <dbReference type="ARBA" id="ARBA00023180"/>
    </source>
</evidence>
<evidence type="ECO:0000256" key="1">
    <source>
        <dbReference type="ARBA" id="ARBA00004323"/>
    </source>
</evidence>
<dbReference type="GO" id="GO:0015012">
    <property type="term" value="P:heparan sulfate proteoglycan biosynthetic process"/>
    <property type="evidence" value="ECO:0007669"/>
    <property type="project" value="TreeGrafter"/>
</dbReference>
<evidence type="ECO:0000256" key="11">
    <source>
        <dbReference type="ARBA" id="ARBA00023136"/>
    </source>
</evidence>
<keyword evidence="16" id="KW-1185">Reference proteome</keyword>
<sequence length="300" mass="35072">MGKHAILILVHNNLERVNDFFEIYDHRFYFFIHIDSKSKISNERIEMVKKSNSNIVFIGSEYKVNWGGFNFLKAILLLCKKAVDYGGFDYIHSTSESNLPIKTKNEFVDFFEKNRGYQFIEHFPLETDKWYLGGLNRFNLYNLYDTFNAKTKIGNFTINKIKTAQKLIGINRDIKKRIPNLFGGSCWFSLTHDCVSYCLNYLDTHPEFLKCFKYSHCPEEALFQTVILNSPFKDQVINDHLNYIDWEFRNGNSPANLDLSDLPILLDSEKLSARKIIPGISDQLRVEILASLRDRKFAND</sequence>
<reference evidence="15 16" key="1">
    <citation type="submission" date="2018-03" db="EMBL/GenBank/DDBJ databases">
        <title>Genomic Encyclopedia of Archaeal and Bacterial Type Strains, Phase II (KMG-II): from individual species to whole genera.</title>
        <authorList>
            <person name="Goeker M."/>
        </authorList>
    </citation>
    <scope>NUCLEOTIDE SEQUENCE [LARGE SCALE GENOMIC DNA]</scope>
    <source>
        <strain evidence="15 16">DSM 27929</strain>
    </source>
</reference>
<comment type="caution">
    <text evidence="15">The sequence shown here is derived from an EMBL/GenBank/DDBJ whole genome shotgun (WGS) entry which is preliminary data.</text>
</comment>